<gene>
    <name evidence="2" type="ORF">ACHAW5_004321</name>
</gene>
<comment type="caution">
    <text evidence="2">The sequence shown here is derived from an EMBL/GenBank/DDBJ whole genome shotgun (WGS) entry which is preliminary data.</text>
</comment>
<accession>A0ABD3N0P0</accession>
<name>A0ABD3N0P0_9STRA</name>
<dbReference type="EMBL" id="JALLAZ020001672">
    <property type="protein sequence ID" value="KAL3768626.1"/>
    <property type="molecule type" value="Genomic_DNA"/>
</dbReference>
<evidence type="ECO:0000313" key="2">
    <source>
        <dbReference type="EMBL" id="KAL3768626.1"/>
    </source>
</evidence>
<feature type="region of interest" description="Disordered" evidence="1">
    <location>
        <begin position="101"/>
        <end position="134"/>
    </location>
</feature>
<evidence type="ECO:0000313" key="3">
    <source>
        <dbReference type="Proteomes" id="UP001530315"/>
    </source>
</evidence>
<keyword evidence="3" id="KW-1185">Reference proteome</keyword>
<proteinExistence type="predicted"/>
<dbReference type="AlphaFoldDB" id="A0ABD3N0P0"/>
<organism evidence="2 3">
    <name type="scientific">Stephanodiscus triporus</name>
    <dbReference type="NCBI Taxonomy" id="2934178"/>
    <lineage>
        <taxon>Eukaryota</taxon>
        <taxon>Sar</taxon>
        <taxon>Stramenopiles</taxon>
        <taxon>Ochrophyta</taxon>
        <taxon>Bacillariophyta</taxon>
        <taxon>Coscinodiscophyceae</taxon>
        <taxon>Thalassiosirophycidae</taxon>
        <taxon>Stephanodiscales</taxon>
        <taxon>Stephanodiscaceae</taxon>
        <taxon>Stephanodiscus</taxon>
    </lineage>
</organism>
<evidence type="ECO:0000256" key="1">
    <source>
        <dbReference type="SAM" id="MobiDB-lite"/>
    </source>
</evidence>
<feature type="compositionally biased region" description="Basic and acidic residues" evidence="1">
    <location>
        <begin position="101"/>
        <end position="116"/>
    </location>
</feature>
<protein>
    <submittedName>
        <fullName evidence="2">Uncharacterized protein</fullName>
    </submittedName>
</protein>
<feature type="region of interest" description="Disordered" evidence="1">
    <location>
        <begin position="216"/>
        <end position="251"/>
    </location>
</feature>
<feature type="region of interest" description="Disordered" evidence="1">
    <location>
        <begin position="28"/>
        <end position="57"/>
    </location>
</feature>
<sequence>MNTPHSTADDNYVSVVGVGVSAANVADEAAVESNNSPKDESLRPPPDSLKKLTAPETPRWRFVNKAKKTEGYSSSAAGTFVRGISGRTLVDKYNATVLDCSREESKDSADASRSEWEMEVGGGEDGNSGKPGRLNGIKRDENVETFGYAATNAVKEKNDDSLCVNEMQEEEPALVIVEVTPSLEELASLDLEKESLEEPMSHIPLRDSPSNLEYAQRLSRHPEQTEDYCVDIPPSGITAPSQNKPSKKGRSVRQVGGAAVAGTVAGIVVAGPIVGVAAGGAAAYTAARVNNPVGDAARKSGEAVACAGDKAKEVNDKHELTKKTATMAKSAMNRAKELDEKHKIVANTKMMANSALNKAKEVDEKHRVVEKSKEAAHKVAVTARNVDEKHQVISKSKVAASNVIAKAKDVNEKHHVTEKTKTVAKLTMKQMALGVKSISKAMGGDKKDDGMSNV</sequence>
<dbReference type="Proteomes" id="UP001530315">
    <property type="component" value="Unassembled WGS sequence"/>
</dbReference>
<reference evidence="2 3" key="1">
    <citation type="submission" date="2024-10" db="EMBL/GenBank/DDBJ databases">
        <title>Updated reference genomes for cyclostephanoid diatoms.</title>
        <authorList>
            <person name="Roberts W.R."/>
            <person name="Alverson A.J."/>
        </authorList>
    </citation>
    <scope>NUCLEOTIDE SEQUENCE [LARGE SCALE GENOMIC DNA]</scope>
    <source>
        <strain evidence="2 3">AJA276-08</strain>
    </source>
</reference>